<gene>
    <name evidence="1" type="ORF">BV25DRAFT_1768888</name>
</gene>
<organism evidence="1 2">
    <name type="scientific">Artomyces pyxidatus</name>
    <dbReference type="NCBI Taxonomy" id="48021"/>
    <lineage>
        <taxon>Eukaryota</taxon>
        <taxon>Fungi</taxon>
        <taxon>Dikarya</taxon>
        <taxon>Basidiomycota</taxon>
        <taxon>Agaricomycotina</taxon>
        <taxon>Agaricomycetes</taxon>
        <taxon>Russulales</taxon>
        <taxon>Auriscalpiaceae</taxon>
        <taxon>Artomyces</taxon>
    </lineage>
</organism>
<feature type="non-terminal residue" evidence="1">
    <location>
        <position position="230"/>
    </location>
</feature>
<proteinExistence type="predicted"/>
<feature type="non-terminal residue" evidence="1">
    <location>
        <position position="1"/>
    </location>
</feature>
<keyword evidence="2" id="KW-1185">Reference proteome</keyword>
<protein>
    <submittedName>
        <fullName evidence="1">Uncharacterized protein</fullName>
    </submittedName>
</protein>
<accession>A0ACB8SFR9</accession>
<sequence>RRDFCSPDLVDMESRLRKAAMGDALDNVRHQLRFRTYMNKWKIRNVKGQRPNTRARATQAKIEDAVKQAVETYRLNRKAYGALVPEGVWQDTYKDLWDEDLRGLGERLVRELENASAEWVRDFVQDRNGGTASGESRYVLPWIWYSAGQGLGSDDDQVGDDLKVEWFRTRARAKRWTEEVIFVVEEMRRCIQTCCWRAEWWVQRGTHRSQPEDPILLGGLLSYASKQAHM</sequence>
<evidence type="ECO:0000313" key="1">
    <source>
        <dbReference type="EMBL" id="KAI0055067.1"/>
    </source>
</evidence>
<dbReference type="EMBL" id="MU277314">
    <property type="protein sequence ID" value="KAI0055067.1"/>
    <property type="molecule type" value="Genomic_DNA"/>
</dbReference>
<evidence type="ECO:0000313" key="2">
    <source>
        <dbReference type="Proteomes" id="UP000814140"/>
    </source>
</evidence>
<comment type="caution">
    <text evidence="1">The sequence shown here is derived from an EMBL/GenBank/DDBJ whole genome shotgun (WGS) entry which is preliminary data.</text>
</comment>
<reference evidence="1" key="1">
    <citation type="submission" date="2021-03" db="EMBL/GenBank/DDBJ databases">
        <authorList>
            <consortium name="DOE Joint Genome Institute"/>
            <person name="Ahrendt S."/>
            <person name="Looney B.P."/>
            <person name="Miyauchi S."/>
            <person name="Morin E."/>
            <person name="Drula E."/>
            <person name="Courty P.E."/>
            <person name="Chicoki N."/>
            <person name="Fauchery L."/>
            <person name="Kohler A."/>
            <person name="Kuo A."/>
            <person name="Labutti K."/>
            <person name="Pangilinan J."/>
            <person name="Lipzen A."/>
            <person name="Riley R."/>
            <person name="Andreopoulos W."/>
            <person name="He G."/>
            <person name="Johnson J."/>
            <person name="Barry K.W."/>
            <person name="Grigoriev I.V."/>
            <person name="Nagy L."/>
            <person name="Hibbett D."/>
            <person name="Henrissat B."/>
            <person name="Matheny P.B."/>
            <person name="Labbe J."/>
            <person name="Martin F."/>
        </authorList>
    </citation>
    <scope>NUCLEOTIDE SEQUENCE</scope>
    <source>
        <strain evidence="1">HHB10654</strain>
    </source>
</reference>
<reference evidence="1" key="2">
    <citation type="journal article" date="2022" name="New Phytol.">
        <title>Evolutionary transition to the ectomycorrhizal habit in the genomes of a hyperdiverse lineage of mushroom-forming fungi.</title>
        <authorList>
            <person name="Looney B."/>
            <person name="Miyauchi S."/>
            <person name="Morin E."/>
            <person name="Drula E."/>
            <person name="Courty P.E."/>
            <person name="Kohler A."/>
            <person name="Kuo A."/>
            <person name="LaButti K."/>
            <person name="Pangilinan J."/>
            <person name="Lipzen A."/>
            <person name="Riley R."/>
            <person name="Andreopoulos W."/>
            <person name="He G."/>
            <person name="Johnson J."/>
            <person name="Nolan M."/>
            <person name="Tritt A."/>
            <person name="Barry K.W."/>
            <person name="Grigoriev I.V."/>
            <person name="Nagy L.G."/>
            <person name="Hibbett D."/>
            <person name="Henrissat B."/>
            <person name="Matheny P.B."/>
            <person name="Labbe J."/>
            <person name="Martin F.M."/>
        </authorList>
    </citation>
    <scope>NUCLEOTIDE SEQUENCE</scope>
    <source>
        <strain evidence="1">HHB10654</strain>
    </source>
</reference>
<name>A0ACB8SFR9_9AGAM</name>
<dbReference type="Proteomes" id="UP000814140">
    <property type="component" value="Unassembled WGS sequence"/>
</dbReference>